<gene>
    <name evidence="2" type="ORF">CYMTET_31396</name>
</gene>
<dbReference type="AlphaFoldDB" id="A0AAE0FH16"/>
<dbReference type="EMBL" id="LGRX02018610">
    <property type="protein sequence ID" value="KAK3259615.1"/>
    <property type="molecule type" value="Genomic_DNA"/>
</dbReference>
<dbReference type="PANTHER" id="PTHR46967:SF2">
    <property type="entry name" value="SUSHI, VON WILLEBRAND FACTOR TYPE A, EGF AND PENTRAXIN DOMAIN-CONTAINING PROTEIN 1-LIKE"/>
    <property type="match status" value="1"/>
</dbReference>
<dbReference type="PANTHER" id="PTHR46967">
    <property type="entry name" value="INSULIN-LIKE GROWTH FACTOR BINDING PROTEIN,N-TERMINAL"/>
    <property type="match status" value="1"/>
</dbReference>
<feature type="domain" description="Tyrosine-protein kinase ephrin type A/B receptor-like" evidence="1">
    <location>
        <begin position="442"/>
        <end position="486"/>
    </location>
</feature>
<protein>
    <recommendedName>
        <fullName evidence="1">Tyrosine-protein kinase ephrin type A/B receptor-like domain-containing protein</fullName>
    </recommendedName>
</protein>
<organism evidence="2 3">
    <name type="scientific">Cymbomonas tetramitiformis</name>
    <dbReference type="NCBI Taxonomy" id="36881"/>
    <lineage>
        <taxon>Eukaryota</taxon>
        <taxon>Viridiplantae</taxon>
        <taxon>Chlorophyta</taxon>
        <taxon>Pyramimonadophyceae</taxon>
        <taxon>Pyramimonadales</taxon>
        <taxon>Pyramimonadaceae</taxon>
        <taxon>Cymbomonas</taxon>
    </lineage>
</organism>
<reference evidence="2 3" key="1">
    <citation type="journal article" date="2015" name="Genome Biol. Evol.">
        <title>Comparative Genomics of a Bacterivorous Green Alga Reveals Evolutionary Causalities and Consequences of Phago-Mixotrophic Mode of Nutrition.</title>
        <authorList>
            <person name="Burns J.A."/>
            <person name="Paasch A."/>
            <person name="Narechania A."/>
            <person name="Kim E."/>
        </authorList>
    </citation>
    <scope>NUCLEOTIDE SEQUENCE [LARGE SCALE GENOMIC DNA]</scope>
    <source>
        <strain evidence="2 3">PLY_AMNH</strain>
    </source>
</reference>
<name>A0AAE0FH16_9CHLO</name>
<evidence type="ECO:0000313" key="3">
    <source>
        <dbReference type="Proteomes" id="UP001190700"/>
    </source>
</evidence>
<proteinExistence type="predicted"/>
<sequence>MTKIDNVKPLVAQLAKVPEDVQAGVGRGCAADSLMRVGSTYTDGVPDVYPLYADSVKGWDFQLENGGLEFGVFEFPKALYIVKITIYLTQNPGHVYRIRATDVWEGSNTNWVTLWEGVAAPMPPLATMFEPPICIDVRDKMKFVRIDMDTAAVPGWNANDAIMMTGADSIPRGIVLSPSGAIKIRPPPGFHSPDGNSSFLQLAYRASDCQNQETEDSFVYIGVKPPAYGEGSTYSRKEVDVVIGEETVVTLEFMEDVAEALGYEDPTEHDYLGDELDTATLMSSATAREGEDLGKVSISTMDGRLIETEASDGGAVEITTNHTQSGDKFLFKVSNHDRSFIQTSLHLWLSLVHQNYTLRLEIALVARCAAHISDGRECADEVSDCYEIKGSTYNDRLKVCVEACPIGYESINEASCEMCPKGTVSSGSGAMCTPCPPGYIAQTGGMAACTPCQLGQYTEEPGQAECHKCPAYTMTMATGSSNATACLCQRGYYRLDGETGKECFECPVGGVCVGGTSLPFSDRGYWGSLALLPLDDLACEGGERCGDAYINHFVKCISPRFCSGDCGLGCGTEFFPEPSCNSLELLECRNSENMNQCGSGREAPETPRAHSLPPLTSLRLLTSPLISLTRAPCS</sequence>
<keyword evidence="3" id="KW-1185">Reference proteome</keyword>
<dbReference type="SMART" id="SM01411">
    <property type="entry name" value="Ephrin_rec_like"/>
    <property type="match status" value="2"/>
</dbReference>
<accession>A0AAE0FH16</accession>
<comment type="caution">
    <text evidence="2">The sequence shown here is derived from an EMBL/GenBank/DDBJ whole genome shotgun (WGS) entry which is preliminary data.</text>
</comment>
<dbReference type="InterPro" id="IPR009030">
    <property type="entry name" value="Growth_fac_rcpt_cys_sf"/>
</dbReference>
<dbReference type="Gene3D" id="2.10.50.10">
    <property type="entry name" value="Tumor Necrosis Factor Receptor, subunit A, domain 2"/>
    <property type="match status" value="2"/>
</dbReference>
<dbReference type="SUPFAM" id="SSF57184">
    <property type="entry name" value="Growth factor receptor domain"/>
    <property type="match status" value="1"/>
</dbReference>
<dbReference type="Pfam" id="PF07699">
    <property type="entry name" value="Ephrin_rec_like"/>
    <property type="match status" value="1"/>
</dbReference>
<evidence type="ECO:0000313" key="2">
    <source>
        <dbReference type="EMBL" id="KAK3259615.1"/>
    </source>
</evidence>
<dbReference type="CDD" id="cd00185">
    <property type="entry name" value="TNFRSF"/>
    <property type="match status" value="1"/>
</dbReference>
<evidence type="ECO:0000259" key="1">
    <source>
        <dbReference type="Pfam" id="PF07699"/>
    </source>
</evidence>
<dbReference type="InterPro" id="IPR011641">
    <property type="entry name" value="Tyr-kin_ephrin_A/B_rcpt-like"/>
</dbReference>
<dbReference type="Proteomes" id="UP001190700">
    <property type="component" value="Unassembled WGS sequence"/>
</dbReference>